<name>A0A430AKQ4_9ENTE</name>
<reference evidence="1 2" key="1">
    <citation type="submission" date="2017-05" db="EMBL/GenBank/DDBJ databases">
        <title>Vagococcus spp. assemblies.</title>
        <authorList>
            <person name="Gulvik C.A."/>
        </authorList>
    </citation>
    <scope>NUCLEOTIDE SEQUENCE [LARGE SCALE GENOMIC DNA]</scope>
    <source>
        <strain evidence="1 2">DSM 24756</strain>
    </source>
</reference>
<proteinExistence type="predicted"/>
<organism evidence="1 2">
    <name type="scientific">Vagococcus entomophilus</name>
    <dbReference type="NCBI Taxonomy" id="1160095"/>
    <lineage>
        <taxon>Bacteria</taxon>
        <taxon>Bacillati</taxon>
        <taxon>Bacillota</taxon>
        <taxon>Bacilli</taxon>
        <taxon>Lactobacillales</taxon>
        <taxon>Enterococcaceae</taxon>
        <taxon>Vagococcus</taxon>
    </lineage>
</organism>
<dbReference type="RefSeq" id="WP_126823252.1">
    <property type="nucleotide sequence ID" value="NZ_JBHLWU010000001.1"/>
</dbReference>
<keyword evidence="2" id="KW-1185">Reference proteome</keyword>
<evidence type="ECO:0000313" key="1">
    <source>
        <dbReference type="EMBL" id="RSU08554.1"/>
    </source>
</evidence>
<dbReference type="Proteomes" id="UP000288669">
    <property type="component" value="Unassembled WGS sequence"/>
</dbReference>
<sequence>MYALVFIDRDFEAIDYPDSTIMNRHYYCSQLLHLFYKNQTKIMSRINRLLEMVQNKTSIF</sequence>
<dbReference type="AlphaFoldDB" id="A0A430AKQ4"/>
<dbReference type="EMBL" id="NGJZ01000001">
    <property type="protein sequence ID" value="RSU08554.1"/>
    <property type="molecule type" value="Genomic_DNA"/>
</dbReference>
<gene>
    <name evidence="1" type="ORF">CBF30_04805</name>
</gene>
<evidence type="ECO:0000313" key="2">
    <source>
        <dbReference type="Proteomes" id="UP000288669"/>
    </source>
</evidence>
<comment type="caution">
    <text evidence="1">The sequence shown here is derived from an EMBL/GenBank/DDBJ whole genome shotgun (WGS) entry which is preliminary data.</text>
</comment>
<accession>A0A430AKQ4</accession>
<protein>
    <submittedName>
        <fullName evidence="1">Uncharacterized protein</fullName>
    </submittedName>
</protein>